<keyword evidence="21" id="KW-1143">T=pseudo3 icosahedral capsid protein</keyword>
<dbReference type="InterPro" id="IPR033703">
    <property type="entry name" value="Rhv-like"/>
</dbReference>
<dbReference type="Pfam" id="PF00680">
    <property type="entry name" value="RdRP_1"/>
    <property type="match status" value="1"/>
</dbReference>
<evidence type="ECO:0000256" key="3">
    <source>
        <dbReference type="ARBA" id="ARBA00003704"/>
    </source>
</evidence>
<evidence type="ECO:0000256" key="23">
    <source>
        <dbReference type="ARBA" id="ARBA00022723"/>
    </source>
</evidence>
<dbReference type="GO" id="GO:0039694">
    <property type="term" value="P:viral RNA genome replication"/>
    <property type="evidence" value="ECO:0007669"/>
    <property type="project" value="InterPro"/>
</dbReference>
<dbReference type="InterPro" id="IPR009003">
    <property type="entry name" value="Peptidase_S1_PA"/>
</dbReference>
<evidence type="ECO:0000256" key="33">
    <source>
        <dbReference type="ARBA" id="ARBA00022870"/>
    </source>
</evidence>
<keyword evidence="13" id="KW-0191">Covalent protein-RNA linkage</keyword>
<evidence type="ECO:0000256" key="43">
    <source>
        <dbReference type="ARBA" id="ARBA00033716"/>
    </source>
</evidence>
<evidence type="ECO:0000256" key="13">
    <source>
        <dbReference type="ARBA" id="ARBA00022520"/>
    </source>
</evidence>
<keyword evidence="41" id="KW-1160">Virus entry into host cell</keyword>
<dbReference type="SUPFAM" id="SSF56672">
    <property type="entry name" value="DNA/RNA polymerases"/>
    <property type="match status" value="1"/>
</dbReference>
<dbReference type="SUPFAM" id="SSF88633">
    <property type="entry name" value="Positive stranded ssRNA viruses"/>
    <property type="match status" value="2"/>
</dbReference>
<dbReference type="InterPro" id="IPR043504">
    <property type="entry name" value="Peptidase_S1_PA_chymotrypsin"/>
</dbReference>
<dbReference type="GO" id="GO:0044162">
    <property type="term" value="C:host cell cytoplasmic vesicle membrane"/>
    <property type="evidence" value="ECO:0007669"/>
    <property type="project" value="UniProtKB-SubCell"/>
</dbReference>
<keyword evidence="47" id="KW-0175">Coiled coil</keyword>
<name>B3VTU7_9PICO</name>
<evidence type="ECO:0000259" key="49">
    <source>
        <dbReference type="PROSITE" id="PS50507"/>
    </source>
</evidence>
<evidence type="ECO:0000256" key="28">
    <source>
        <dbReference type="ARBA" id="ARBA00022806"/>
    </source>
</evidence>
<dbReference type="Gene3D" id="1.20.960.20">
    <property type="match status" value="1"/>
</dbReference>
<comment type="catalytic activity">
    <reaction evidence="45">
        <text>ATP + H2O = ADP + phosphate + H(+)</text>
        <dbReference type="Rhea" id="RHEA:13065"/>
        <dbReference type="ChEBI" id="CHEBI:15377"/>
        <dbReference type="ChEBI" id="CHEBI:15378"/>
        <dbReference type="ChEBI" id="CHEBI:30616"/>
        <dbReference type="ChEBI" id="CHEBI:43474"/>
        <dbReference type="ChEBI" id="CHEBI:456216"/>
        <dbReference type="EC" id="3.6.4.13"/>
    </reaction>
</comment>
<proteinExistence type="inferred from homology"/>
<dbReference type="InterPro" id="IPR043128">
    <property type="entry name" value="Rev_trsase/Diguanyl_cyclase"/>
</dbReference>
<dbReference type="GO" id="GO:0005524">
    <property type="term" value="F:ATP binding"/>
    <property type="evidence" value="ECO:0007669"/>
    <property type="project" value="UniProtKB-KW"/>
</dbReference>
<dbReference type="GO" id="GO:0044196">
    <property type="term" value="C:host cell nucleolus"/>
    <property type="evidence" value="ECO:0007669"/>
    <property type="project" value="UniProtKB-SubCell"/>
</dbReference>
<keyword evidence="28" id="KW-0347">Helicase</keyword>
<keyword evidence="24" id="KW-0547">Nucleotide-binding</keyword>
<keyword evidence="31" id="KW-0067">ATP-binding</keyword>
<evidence type="ECO:0000256" key="40">
    <source>
        <dbReference type="ARBA" id="ARBA00023288"/>
    </source>
</evidence>
<evidence type="ECO:0000256" key="26">
    <source>
        <dbReference type="ARBA" id="ARBA00022801"/>
    </source>
</evidence>
<evidence type="ECO:0000256" key="29">
    <source>
        <dbReference type="ARBA" id="ARBA00022807"/>
    </source>
</evidence>
<dbReference type="FunFam" id="2.40.10.10:FF:000145">
    <property type="entry name" value="Genome polyprotein"/>
    <property type="match status" value="1"/>
</dbReference>
<keyword evidence="16" id="KW-1048">Host nucleus</keyword>
<dbReference type="GO" id="GO:0034220">
    <property type="term" value="P:monoatomic ion transmembrane transport"/>
    <property type="evidence" value="ECO:0007669"/>
    <property type="project" value="UniProtKB-KW"/>
</dbReference>
<feature type="region of interest" description="Disordered" evidence="48">
    <location>
        <begin position="74"/>
        <end position="94"/>
    </location>
</feature>
<dbReference type="GO" id="GO:0003968">
    <property type="term" value="F:RNA-directed RNA polymerase activity"/>
    <property type="evidence" value="ECO:0007669"/>
    <property type="project" value="UniProtKB-KW"/>
</dbReference>
<dbReference type="GO" id="GO:0003724">
    <property type="term" value="F:RNA helicase activity"/>
    <property type="evidence" value="ECO:0007669"/>
    <property type="project" value="UniProtKB-EC"/>
</dbReference>
<dbReference type="SUPFAM" id="SSF50494">
    <property type="entry name" value="Trypsin-like serine proteases"/>
    <property type="match status" value="1"/>
</dbReference>
<keyword evidence="36" id="KW-1182">Viral ion channel</keyword>
<evidence type="ECO:0000256" key="22">
    <source>
        <dbReference type="ARBA" id="ARBA00022707"/>
    </source>
</evidence>
<dbReference type="Pfam" id="PF22663">
    <property type="entry name" value="Rhv_5"/>
    <property type="match status" value="1"/>
</dbReference>
<comment type="function">
    <text evidence="1">Forms a primer, VPg-pU, which is utilized by the polymerase for the initiation of RNA chains.</text>
</comment>
<dbReference type="PROSITE" id="PS50507">
    <property type="entry name" value="RDRP_SSRNA_POS"/>
    <property type="match status" value="1"/>
</dbReference>
<feature type="domain" description="RdRp catalytic" evidence="49">
    <location>
        <begin position="2075"/>
        <end position="2193"/>
    </location>
</feature>
<evidence type="ECO:0000256" key="25">
    <source>
        <dbReference type="ARBA" id="ARBA00022771"/>
    </source>
</evidence>
<evidence type="ECO:0000256" key="1">
    <source>
        <dbReference type="ARBA" id="ARBA00002520"/>
    </source>
</evidence>
<keyword evidence="25" id="KW-0863">Zinc-finger</keyword>
<feature type="domain" description="SF3 helicase" evidence="50">
    <location>
        <begin position="1288"/>
        <end position="1453"/>
    </location>
</feature>
<keyword evidence="19" id="KW-0808">Transferase</keyword>
<keyword evidence="33" id="KW-1043">Host membrane</keyword>
<evidence type="ECO:0000256" key="20">
    <source>
        <dbReference type="ARBA" id="ARBA00022695"/>
    </source>
</evidence>
<dbReference type="GO" id="GO:0004197">
    <property type="term" value="F:cysteine-type endopeptidase activity"/>
    <property type="evidence" value="ECO:0007669"/>
    <property type="project" value="InterPro"/>
</dbReference>
<dbReference type="InterPro" id="IPR059138">
    <property type="entry name" value="Pico_VP1"/>
</dbReference>
<keyword evidence="29" id="KW-0788">Thiol protease</keyword>
<evidence type="ECO:0000256" key="9">
    <source>
        <dbReference type="ARBA" id="ARBA00020107"/>
    </source>
</evidence>
<dbReference type="FunFam" id="2.60.120.20:FF:000009">
    <property type="entry name" value="Genome polyprotein"/>
    <property type="match status" value="1"/>
</dbReference>
<dbReference type="InterPro" id="IPR004004">
    <property type="entry name" value="Helic/Pol/Pept_Calicivir-typ"/>
</dbReference>
<evidence type="ECO:0000256" key="36">
    <source>
        <dbReference type="ARBA" id="ARBA00023039"/>
    </source>
</evidence>
<evidence type="ECO:0000256" key="30">
    <source>
        <dbReference type="ARBA" id="ARBA00022833"/>
    </source>
</evidence>
<dbReference type="GO" id="GO:0046718">
    <property type="term" value="P:symbiont entry into host cell"/>
    <property type="evidence" value="ECO:0007669"/>
    <property type="project" value="UniProtKB-KW"/>
</dbReference>
<evidence type="ECO:0000256" key="17">
    <source>
        <dbReference type="ARBA" id="ARBA00022581"/>
    </source>
</evidence>
<keyword evidence="35" id="KW-0693">Viral RNA replication</keyword>
<dbReference type="GO" id="GO:0008270">
    <property type="term" value="F:zinc ion binding"/>
    <property type="evidence" value="ECO:0007669"/>
    <property type="project" value="UniProtKB-KW"/>
</dbReference>
<evidence type="ECO:0000256" key="41">
    <source>
        <dbReference type="ARBA" id="ARBA00023296"/>
    </source>
</evidence>
<keyword evidence="14" id="KW-0597">Phosphoprotein</keyword>
<dbReference type="GO" id="GO:0006351">
    <property type="term" value="P:DNA-templated transcription"/>
    <property type="evidence" value="ECO:0007669"/>
    <property type="project" value="InterPro"/>
</dbReference>
<dbReference type="Gene3D" id="4.10.90.10">
    <property type="entry name" value="Capsid protein VP4 superfamily, Picornavirus"/>
    <property type="match status" value="1"/>
</dbReference>
<evidence type="ECO:0000256" key="39">
    <source>
        <dbReference type="ARBA" id="ARBA00023200"/>
    </source>
</evidence>
<evidence type="ECO:0000259" key="51">
    <source>
        <dbReference type="PROSITE" id="PS51874"/>
    </source>
</evidence>
<dbReference type="InterPro" id="IPR001205">
    <property type="entry name" value="RNA-dir_pol_C"/>
</dbReference>
<dbReference type="GO" id="GO:0005198">
    <property type="term" value="F:structural molecule activity"/>
    <property type="evidence" value="ECO:0007669"/>
    <property type="project" value="InterPro"/>
</dbReference>
<evidence type="ECO:0000313" key="52">
    <source>
        <dbReference type="EMBL" id="ACF19652.1"/>
    </source>
</evidence>
<comment type="function">
    <text evidence="44">Replicates the genomic and antigenomic RNAs by recognizing replications specific signals. Performs VPg uridylylation.</text>
</comment>
<evidence type="ECO:0000256" key="34">
    <source>
        <dbReference type="ARBA" id="ARBA00022884"/>
    </source>
</evidence>
<keyword evidence="37" id="KW-0406">Ion transport</keyword>
<evidence type="ECO:0000256" key="31">
    <source>
        <dbReference type="ARBA" id="ARBA00022840"/>
    </source>
</evidence>
<evidence type="ECO:0000256" key="27">
    <source>
        <dbReference type="ARBA" id="ARBA00022804"/>
    </source>
</evidence>
<evidence type="ECO:0000256" key="14">
    <source>
        <dbReference type="ARBA" id="ARBA00022553"/>
    </source>
</evidence>
<evidence type="ECO:0000256" key="2">
    <source>
        <dbReference type="ARBA" id="ARBA00002982"/>
    </source>
</evidence>
<dbReference type="InterPro" id="IPR044067">
    <property type="entry name" value="PCV_3C_PRO"/>
</dbReference>
<dbReference type="GO" id="GO:0006508">
    <property type="term" value="P:proteolysis"/>
    <property type="evidence" value="ECO:0007669"/>
    <property type="project" value="UniProtKB-KW"/>
</dbReference>
<keyword evidence="34" id="KW-0694">RNA-binding</keyword>
<evidence type="ECO:0000256" key="15">
    <source>
        <dbReference type="ARBA" id="ARBA00022561"/>
    </source>
</evidence>
<evidence type="ECO:0000256" key="42">
    <source>
        <dbReference type="ARBA" id="ARBA00023303"/>
    </source>
</evidence>
<dbReference type="Gene3D" id="3.30.70.270">
    <property type="match status" value="2"/>
</dbReference>
<evidence type="ECO:0000256" key="19">
    <source>
        <dbReference type="ARBA" id="ARBA00022679"/>
    </source>
</evidence>
<dbReference type="InterPro" id="IPR037080">
    <property type="entry name" value="Capsid_VP4_sf_Picornavirus"/>
</dbReference>
<evidence type="ECO:0000256" key="8">
    <source>
        <dbReference type="ARBA" id="ARBA00008303"/>
    </source>
</evidence>
<evidence type="ECO:0000256" key="7">
    <source>
        <dbReference type="ARBA" id="ARBA00004328"/>
    </source>
</evidence>
<dbReference type="PROSITE" id="PS51218">
    <property type="entry name" value="SF3_HELICASE_2"/>
    <property type="match status" value="1"/>
</dbReference>
<protein>
    <recommendedName>
        <fullName evidence="9">Genome polyprotein</fullName>
    </recommendedName>
</protein>
<evidence type="ECO:0000256" key="21">
    <source>
        <dbReference type="ARBA" id="ARBA00022706"/>
    </source>
</evidence>
<comment type="subcellular location">
    <subcellularLocation>
        <location evidence="5">Host cytoplasmic vesicle membrane</location>
        <topology evidence="5">Peripheral membrane protein</topology>
        <orientation evidence="5">Cytoplasmic side</orientation>
    </subcellularLocation>
    <subcellularLocation>
        <location evidence="6">Host nucleus</location>
        <location evidence="6">Host nucleolus</location>
    </subcellularLocation>
    <subcellularLocation>
        <location evidence="7">Virion</location>
    </subcellularLocation>
</comment>
<keyword evidence="30" id="KW-0862">Zinc</keyword>
<evidence type="ECO:0000256" key="10">
    <source>
        <dbReference type="ARBA" id="ARBA00022448"/>
    </source>
</evidence>
<dbReference type="Pfam" id="PF00910">
    <property type="entry name" value="RNA_helicase"/>
    <property type="match status" value="1"/>
</dbReference>
<evidence type="ECO:0000256" key="37">
    <source>
        <dbReference type="ARBA" id="ARBA00023065"/>
    </source>
</evidence>
<keyword evidence="38" id="KW-0472">Membrane</keyword>
<dbReference type="PRINTS" id="PR00918">
    <property type="entry name" value="CALICVIRUSNS"/>
</dbReference>
<keyword evidence="32" id="KW-0946">Virion</keyword>
<comment type="function">
    <text evidence="46">Forms an icosahedral capsid of pseudo T=3 symmetry with capsid proteins VP2 and VP3. Together they form an icosahedral capsid composed of 60 copies of each VP1, VP2, and VP3, with a diameter of approximately 300 Angstroms. VP4 lies on the inner surface of the protein shell formed by VP1, VP2 and VP3. All the three latter proteins contain a beta-sheet structure called beta-barrel jelly roll. VP1 is situated at the 12 fivefold axes, whereas VP2 and VP3 are located at the quasi-sixfold axes.</text>
</comment>
<keyword evidence="40" id="KW-0449">Lipoprotein</keyword>
<evidence type="ECO:0000256" key="46">
    <source>
        <dbReference type="ARBA" id="ARBA00059502"/>
    </source>
</evidence>
<dbReference type="GO" id="GO:0019062">
    <property type="term" value="P:virion attachment to host cell"/>
    <property type="evidence" value="ECO:0007669"/>
    <property type="project" value="UniProtKB-KW"/>
</dbReference>
<dbReference type="InterPro" id="IPR001676">
    <property type="entry name" value="Picornavirus_capsid"/>
</dbReference>
<keyword evidence="39" id="KW-1035">Host cytoplasm</keyword>
<reference evidence="52 53" key="1">
    <citation type="submission" date="2008-06" db="EMBL/GenBank/DDBJ databases">
        <title>The complete nucleotide Sequence of Rat Theilovirus 1.</title>
        <authorList>
            <person name="Dole V.S."/>
            <person name="Banu L.A."/>
            <person name="Perkins C.L."/>
            <person name="Jennings S."/>
            <person name="Henderson K.S."/>
        </authorList>
    </citation>
    <scope>NUCLEOTIDE SEQUENCE [LARGE SCALE GENOMIC DNA]</scope>
</reference>
<dbReference type="EMBL" id="EU815052">
    <property type="protein sequence ID" value="ACF19652.1"/>
    <property type="molecule type" value="Genomic_RNA"/>
</dbReference>
<comment type="function">
    <text evidence="3">Serves as membrane anchor via its hydrophobic domain.</text>
</comment>
<keyword evidence="10" id="KW-0813">Transport</keyword>
<keyword evidence="22" id="KW-0519">Myristate</keyword>
<sequence length="2307" mass="257235">MMACIHGYPSVCPICTAIDKSSDGMYLLLADNEWFPADLLTMDLDDDVFWPNDKSNVSETMDWTDLPFILDTVMEPQGNSTSSDKSNSQSSGNEGVIINNFYSNQYQNSIDLSANGGNAGGAPKTEGQLGNILGNAANAFSTMAPLLLDQNTEEMENLSDRVDSDKAGNSAVNTQSSVGRLCGYGMHHKGKHPASCADTATDKVLSAERYYTIDLATWTTTLSTFSHIRIPLPHVLAGEDGGVFGSTLRRHYLCKCGWRIQVQCNASQFHAGSLLVFMAPEFYTGHTPATGVTEPATPFTMDSSWQTPQQNPVGFRYDGRTGYFALNHQNYWQWMVYPHQILNLRTNTSVDLEVPFTNIAPTSSWTQHANWTLVVAVLTPLQYAAGSATDVQITASIQPVKPVFNGLRHEAVVPQSPIPVTVREHQGTFYSTNPDTTVPIYGKTIATPSDYMCGEFSDLIELCKLPTFLGNPANTSPPGGRYPYFSATNSVPITALASYQVALSCSCMSNSMLAAVARNFNQYRGSLNFLFVFTGTAVTKGKFLIAYTPPGAGKPTTREQAMQATYAIWDLGLNSSYNFTVPFISPTHYRQTSYTSTSITSVDGWLTVWQLTPLTYPANTPPNADILTLVSAGDDFTLRMPISPTKWTPQGVDNAEKGKVSNDDATVDFVAEPVKFPDNQTKVSFFYDRSVPLGLLRPAQGMEQDFVYTANDSRANSILLTPLPSYAPDSTSGPAETQAPVQWRWLRGTTDGSTTFPLMTKQDYAFLLFSPFTYYKADLEVTLSATSNTNVNTLVRWAPTGAPADIGRQLSGYTPSIGDTRDPHMWLVGAGNSQISFVVPYNSPLSVLPAAWFNGWSDFGNTKDFGVAPNADFGRLWIQGNTAVAVRIRYKKMKVFCPRPTLFFPWPSATTTRIHADTPVSVMELQNPFSFYRVDLFITFTDEFITFDYKVHGRSVFQYQVPGLGLTCAGRMLVCMGQMPNHAPFSTVRHLYHVVFTGSRNSFGVVIYLKRHRPWKKPLHEELHDYGFECFSDFFKHVREYHAAYYKQRLMHDVETNPGPPTQSVFRPQGGVLTKSQAPMSGIQNLLLRALGIDADHGEFTRAVTMITDLCNTWEKAKNTLVSPEFWTVLIMKTVKFIAASVLYLHNPDLTATICLSLMTGVDVLTNESIFNWLSDKLSKLFHTPPPSATPLLQAQSPLREANDGFNLAKNIEWAIKTVQKIVDWLMSWFKQEETHPQAKLDKMLADFPEHCASILAMRNGRKAYTDCAGAFKYFEDLYNLAVQCKRIPLATLCEKFKNKHDHAVARPEPVVVVLRGDAGQGKSVTSQIIAQAVSKLAFGRQSVYSIPPDSDYLDGYENQFSVIMDDLGQNPDGEDFKVFCQMVSSTNFLPNMAHLEKKGTPFTSNFIVATTNLPKFRPVTVAHYPAVDRRITFDLTVEAGPACKTPTGMLDVEKAFQEIPGEPQLDCFSSDCALLHRRGVQFICNRTKKIYNLQQIVKMVKDTIDNKVANLKKMNTLVAQSPNNGNDMEHIITCLRQNNAALQDQIDELQEAFAQAQERQNFLSDWMKVSAIIFAGIASLSAVCKLVGRLKNLIWPSPVRVELSEGEQAAYAGAKRGAKQALQVLDLQGGGRIIAQAGNPVMDYEVCVAKNMVAPITFYYADKAQVTQSCLLVKGHLLVVNRHVAETDWVSFELRDVRHERDTVTIRSVNRSGMEVDLTFIKVTKGPLFKDNTKKFCSNKDDFPQKNETVTGIMNTGLPFVFNGKFIIGNHPVNTTTGATFNHCLHYRANTRRGWCGSAVICQVNGKKAVYGMHSAGGGGLAAATIITQELVEAAEQNMDCLVPQGAIMEIGTGSVVHVPRKTKLRRTVAHEIFLPKFEPAVLSRYDPRTEKDVDQVAFSKHTTNMEELPAIFSMVAKEYANRVFTKLGKENQLLTTQQAILGLPGMDPMEKDTSPGLPYTQQGLRRTDLVNFETGKMDHNLDYAHSKLMLGHYEDVVYQSFLKDEIRPIEKIHEAKTRIVDVPPFHHCIWGRQLLGRFASRFQTNPGLDLGSAIGTDPDVDWTVFAHQLAEFKYVYDVDYSNFDASHSTAIFEILIQEFFTPQNGFDPRIGEYLRSLAVSRHAYEDRRVLIRGGLPSGCAATSMINTIINNIVIRAALYMTYANFEFDDIKVLSYGDDLLIATNYEINFNLVKERLAPFNYKITPANKTSTFPQTSHLQDVVFLKRRFVQFNSFLFRPQMETENLKAMVSYCRPGVLKEKLMSIALLAVHSGPDVYDEIFMPFRRIGVVVPEYSTMLYRWLNLFR</sequence>
<dbReference type="InterPro" id="IPR029053">
    <property type="entry name" value="Viral_coat"/>
</dbReference>
<comment type="function">
    <text evidence="4">Affects membrane integrity and causes an increase in membrane permeability.</text>
</comment>
<evidence type="ECO:0000256" key="6">
    <source>
        <dbReference type="ARBA" id="ARBA00004307"/>
    </source>
</evidence>
<dbReference type="GO" id="GO:0015267">
    <property type="term" value="F:channel activity"/>
    <property type="evidence" value="ECO:0007669"/>
    <property type="project" value="UniProtKB-KW"/>
</dbReference>
<evidence type="ECO:0000256" key="16">
    <source>
        <dbReference type="ARBA" id="ARBA00022562"/>
    </source>
</evidence>
<dbReference type="FunFam" id="3.30.70.270:FF:000046">
    <property type="entry name" value="Genome polyprotein"/>
    <property type="match status" value="1"/>
</dbReference>
<keyword evidence="27" id="KW-1161">Viral attachment to host cell</keyword>
<dbReference type="InterPro" id="IPR000199">
    <property type="entry name" value="Peptidase_C3A/C3B_picornavir"/>
</dbReference>
<accession>B3VTU7</accession>
<keyword evidence="18" id="KW-0645">Protease</keyword>
<comment type="function">
    <text evidence="2">VP0 precursor is a component of immature procapsids.</text>
</comment>
<organism evidence="52 53">
    <name type="scientific">Rat theilovirus 1</name>
    <dbReference type="NCBI Taxonomy" id="529419"/>
    <lineage>
        <taxon>Viruses</taxon>
        <taxon>Riboviria</taxon>
        <taxon>Orthornavirae</taxon>
        <taxon>Pisuviricota</taxon>
        <taxon>Pisoniviricetes</taxon>
        <taxon>Picornavirales</taxon>
        <taxon>Picornaviridae</taxon>
        <taxon>Caphthovirinae</taxon>
        <taxon>Cardiovirus</taxon>
        <taxon>Cardiovirus theileri</taxon>
        <taxon>Cardiovirus B</taxon>
    </lineage>
</organism>
<keyword evidence="11" id="KW-0696">RNA-directed RNA polymerase</keyword>
<evidence type="ECO:0000256" key="4">
    <source>
        <dbReference type="ARBA" id="ARBA00004017"/>
    </source>
</evidence>
<keyword evidence="20" id="KW-0548">Nucleotidyltransferase</keyword>
<evidence type="ECO:0000256" key="18">
    <source>
        <dbReference type="ARBA" id="ARBA00022670"/>
    </source>
</evidence>
<evidence type="ECO:0000256" key="47">
    <source>
        <dbReference type="SAM" id="Coils"/>
    </source>
</evidence>
<evidence type="ECO:0000256" key="5">
    <source>
        <dbReference type="ARBA" id="ARBA00004295"/>
    </source>
</evidence>
<dbReference type="FunFam" id="4.10.90.10:FF:000002">
    <property type="entry name" value="Genome polyprotein"/>
    <property type="match status" value="1"/>
</dbReference>
<keyword evidence="15" id="KW-0167">Capsid protein</keyword>
<feature type="compositionally biased region" description="Low complexity" evidence="48">
    <location>
        <begin position="79"/>
        <end position="93"/>
    </location>
</feature>
<evidence type="ECO:0000256" key="45">
    <source>
        <dbReference type="ARBA" id="ARBA00047984"/>
    </source>
</evidence>
<keyword evidence="17" id="KW-0945">Host-virus interaction</keyword>
<keyword evidence="42" id="KW-0407">Ion channel</keyword>
<evidence type="ECO:0000256" key="48">
    <source>
        <dbReference type="SAM" id="MobiDB-lite"/>
    </source>
</evidence>
<evidence type="ECO:0000256" key="11">
    <source>
        <dbReference type="ARBA" id="ARBA00022484"/>
    </source>
</evidence>
<dbReference type="InterPro" id="IPR007094">
    <property type="entry name" value="RNA-dir_pol_PSvirus"/>
</dbReference>
<keyword evidence="26" id="KW-0378">Hydrolase</keyword>
<dbReference type="Pfam" id="PF00073">
    <property type="entry name" value="Rhv"/>
    <property type="match status" value="2"/>
</dbReference>
<dbReference type="PROSITE" id="PS51874">
    <property type="entry name" value="PCV_3C_PRO"/>
    <property type="match status" value="1"/>
</dbReference>
<comment type="function">
    <text evidence="43">Lies on the inner surface of the capsid shell. After binding to the host receptor, the capsid undergoes conformational changes. Capsid protein VP4 is released, capsid protein VP1 N-terminus is externalized, and together, they shape a pore in the host membrane through which the viral genome is translocated into the host cell cytoplasm. After genome has been released, the channel shrinks.</text>
</comment>
<evidence type="ECO:0000256" key="12">
    <source>
        <dbReference type="ARBA" id="ARBA00022488"/>
    </source>
</evidence>
<dbReference type="CDD" id="cd00205">
    <property type="entry name" value="rhv_like"/>
    <property type="match status" value="3"/>
</dbReference>
<dbReference type="GO" id="GO:0039618">
    <property type="term" value="C:T=pseudo3 icosahedral viral capsid"/>
    <property type="evidence" value="ECO:0007669"/>
    <property type="project" value="UniProtKB-KW"/>
</dbReference>
<dbReference type="FunFam" id="3.30.70.270:FF:000065">
    <property type="entry name" value="Genome polyprotein"/>
    <property type="match status" value="1"/>
</dbReference>
<evidence type="ECO:0000256" key="44">
    <source>
        <dbReference type="ARBA" id="ARBA00045446"/>
    </source>
</evidence>
<dbReference type="GO" id="GO:0003723">
    <property type="term" value="F:RNA binding"/>
    <property type="evidence" value="ECO:0007669"/>
    <property type="project" value="UniProtKB-KW"/>
</dbReference>
<feature type="domain" description="Peptidase C3" evidence="51">
    <location>
        <begin position="1640"/>
        <end position="1833"/>
    </location>
</feature>
<keyword evidence="23" id="KW-0479">Metal-binding</keyword>
<evidence type="ECO:0000256" key="32">
    <source>
        <dbReference type="ARBA" id="ARBA00022844"/>
    </source>
</evidence>
<evidence type="ECO:0000259" key="50">
    <source>
        <dbReference type="PROSITE" id="PS51218"/>
    </source>
</evidence>
<evidence type="ECO:0000256" key="24">
    <source>
        <dbReference type="ARBA" id="ARBA00022741"/>
    </source>
</evidence>
<dbReference type="InterPro" id="IPR043502">
    <property type="entry name" value="DNA/RNA_pol_sf"/>
</dbReference>
<evidence type="ECO:0000313" key="53">
    <source>
        <dbReference type="Proteomes" id="UP000134742"/>
    </source>
</evidence>
<dbReference type="Gene3D" id="2.60.120.20">
    <property type="match status" value="3"/>
</dbReference>
<feature type="coiled-coil region" evidence="47">
    <location>
        <begin position="1533"/>
        <end position="1560"/>
    </location>
</feature>
<dbReference type="InterPro" id="IPR014759">
    <property type="entry name" value="Helicase_SF3_ssRNA_vir"/>
</dbReference>
<dbReference type="Gene3D" id="2.40.10.10">
    <property type="entry name" value="Trypsin-like serine proteases"/>
    <property type="match status" value="1"/>
</dbReference>
<dbReference type="InterPro" id="IPR000605">
    <property type="entry name" value="Helicase_SF3_ssDNA/RNA_vir"/>
</dbReference>
<comment type="similarity">
    <text evidence="8">Belongs to the picornaviruses polyprotein family.</text>
</comment>
<evidence type="ECO:0000256" key="35">
    <source>
        <dbReference type="ARBA" id="ARBA00022953"/>
    </source>
</evidence>
<keyword evidence="12" id="KW-1036">Host cytoplasmic vesicle</keyword>
<dbReference type="Proteomes" id="UP000134742">
    <property type="component" value="Genome"/>
</dbReference>
<evidence type="ECO:0000256" key="38">
    <source>
        <dbReference type="ARBA" id="ARBA00023136"/>
    </source>
</evidence>
<dbReference type="Pfam" id="PF00548">
    <property type="entry name" value="Peptidase_C3"/>
    <property type="match status" value="1"/>
</dbReference>